<keyword evidence="9" id="KW-1185">Reference proteome</keyword>
<protein>
    <recommendedName>
        <fullName evidence="7">TROVE domain-containing protein</fullName>
    </recommendedName>
</protein>
<keyword evidence="5" id="KW-0694">RNA-binding</keyword>
<dbReference type="SUPFAM" id="SSF53300">
    <property type="entry name" value="vWA-like"/>
    <property type="match status" value="1"/>
</dbReference>
<dbReference type="Proteomes" id="UP001374579">
    <property type="component" value="Unassembled WGS sequence"/>
</dbReference>
<dbReference type="GO" id="GO:0046872">
    <property type="term" value="F:metal ion binding"/>
    <property type="evidence" value="ECO:0007669"/>
    <property type="project" value="UniProtKB-KW"/>
</dbReference>
<evidence type="ECO:0000256" key="5">
    <source>
        <dbReference type="ARBA" id="ARBA00022884"/>
    </source>
</evidence>
<accession>A0AAN9AWU5</accession>
<evidence type="ECO:0000259" key="7">
    <source>
        <dbReference type="PROSITE" id="PS50988"/>
    </source>
</evidence>
<dbReference type="Pfam" id="PF05731">
    <property type="entry name" value="TROVE"/>
    <property type="match status" value="1"/>
</dbReference>
<comment type="similarity">
    <text evidence="2">Belongs to the Ro 60 kDa family.</text>
</comment>
<comment type="subcellular location">
    <subcellularLocation>
        <location evidence="1">Cytoplasm</location>
    </subcellularLocation>
</comment>
<evidence type="ECO:0000256" key="2">
    <source>
        <dbReference type="ARBA" id="ARBA00007814"/>
    </source>
</evidence>
<dbReference type="EMBL" id="JBAMIC010000018">
    <property type="protein sequence ID" value="KAK7094499.1"/>
    <property type="molecule type" value="Genomic_DNA"/>
</dbReference>
<dbReference type="Pfam" id="PF25045">
    <property type="entry name" value="vWA_Ro60"/>
    <property type="match status" value="1"/>
</dbReference>
<gene>
    <name evidence="8" type="ORF">V1264_006056</name>
</gene>
<evidence type="ECO:0000313" key="9">
    <source>
        <dbReference type="Proteomes" id="UP001374579"/>
    </source>
</evidence>
<dbReference type="InterPro" id="IPR040322">
    <property type="entry name" value="TROVE2"/>
</dbReference>
<dbReference type="InterPro" id="IPR037214">
    <property type="entry name" value="TROVE_dom_sf"/>
</dbReference>
<evidence type="ECO:0000313" key="8">
    <source>
        <dbReference type="EMBL" id="KAK7094499.1"/>
    </source>
</evidence>
<dbReference type="SUPFAM" id="SSF140864">
    <property type="entry name" value="TROVE domain-like"/>
    <property type="match status" value="1"/>
</dbReference>
<dbReference type="InterPro" id="IPR008858">
    <property type="entry name" value="TROVE_dom"/>
</dbReference>
<comment type="caution">
    <text evidence="8">The sequence shown here is derived from an EMBL/GenBank/DDBJ whole genome shotgun (WGS) entry which is preliminary data.</text>
</comment>
<reference evidence="8 9" key="1">
    <citation type="submission" date="2024-02" db="EMBL/GenBank/DDBJ databases">
        <title>Chromosome-scale genome assembly of the rough periwinkle Littorina saxatilis.</title>
        <authorList>
            <person name="De Jode A."/>
            <person name="Faria R."/>
            <person name="Formenti G."/>
            <person name="Sims Y."/>
            <person name="Smith T.P."/>
            <person name="Tracey A."/>
            <person name="Wood J.M.D."/>
            <person name="Zagrodzka Z.B."/>
            <person name="Johannesson K."/>
            <person name="Butlin R.K."/>
            <person name="Leder E.H."/>
        </authorList>
    </citation>
    <scope>NUCLEOTIDE SEQUENCE [LARGE SCALE GENOMIC DNA]</scope>
    <source>
        <strain evidence="8">Snail1</strain>
        <tissue evidence="8">Muscle</tissue>
    </source>
</reference>
<evidence type="ECO:0000256" key="4">
    <source>
        <dbReference type="ARBA" id="ARBA00022723"/>
    </source>
</evidence>
<dbReference type="AlphaFoldDB" id="A0AAN9AWU5"/>
<organism evidence="8 9">
    <name type="scientific">Littorina saxatilis</name>
    <dbReference type="NCBI Taxonomy" id="31220"/>
    <lineage>
        <taxon>Eukaryota</taxon>
        <taxon>Metazoa</taxon>
        <taxon>Spiralia</taxon>
        <taxon>Lophotrochozoa</taxon>
        <taxon>Mollusca</taxon>
        <taxon>Gastropoda</taxon>
        <taxon>Caenogastropoda</taxon>
        <taxon>Littorinimorpha</taxon>
        <taxon>Littorinoidea</taxon>
        <taxon>Littorinidae</taxon>
        <taxon>Littorina</taxon>
    </lineage>
</organism>
<dbReference type="GO" id="GO:0003723">
    <property type="term" value="F:RNA binding"/>
    <property type="evidence" value="ECO:0007669"/>
    <property type="project" value="UniProtKB-KW"/>
</dbReference>
<dbReference type="PANTHER" id="PTHR14202:SF0">
    <property type="entry name" value="RNA-BINDING PROTEIN RO60"/>
    <property type="match status" value="1"/>
</dbReference>
<evidence type="ECO:0000256" key="1">
    <source>
        <dbReference type="ARBA" id="ARBA00004496"/>
    </source>
</evidence>
<evidence type="ECO:0000256" key="6">
    <source>
        <dbReference type="ARBA" id="ARBA00023274"/>
    </source>
</evidence>
<evidence type="ECO:0000256" key="3">
    <source>
        <dbReference type="ARBA" id="ARBA00022490"/>
    </source>
</evidence>
<dbReference type="GO" id="GO:1990904">
    <property type="term" value="C:ribonucleoprotein complex"/>
    <property type="evidence" value="ECO:0007669"/>
    <property type="project" value="UniProtKB-KW"/>
</dbReference>
<keyword evidence="6" id="KW-0687">Ribonucleoprotein</keyword>
<dbReference type="PROSITE" id="PS50988">
    <property type="entry name" value="TROVE"/>
    <property type="match status" value="1"/>
</dbReference>
<name>A0AAN9AWU5_9CAEN</name>
<dbReference type="GO" id="GO:0005737">
    <property type="term" value="C:cytoplasm"/>
    <property type="evidence" value="ECO:0007669"/>
    <property type="project" value="UniProtKB-SubCell"/>
</dbReference>
<dbReference type="PANTHER" id="PTHR14202">
    <property type="entry name" value="60 KDA RIBONUCLEOPROTEIN SSA/RO"/>
    <property type="match status" value="1"/>
</dbReference>
<proteinExistence type="inferred from homology"/>
<dbReference type="InterPro" id="IPR036465">
    <property type="entry name" value="vWFA_dom_sf"/>
</dbReference>
<dbReference type="Gene3D" id="3.40.50.410">
    <property type="entry name" value="von Willebrand factor, type A domain"/>
    <property type="match status" value="1"/>
</dbReference>
<feature type="domain" description="TROVE" evidence="7">
    <location>
        <begin position="1"/>
        <end position="354"/>
    </location>
</feature>
<keyword evidence="4" id="KW-0479">Metal-binding</keyword>
<keyword evidence="3" id="KW-0963">Cytoplasm</keyword>
<dbReference type="InterPro" id="IPR056800">
    <property type="entry name" value="vWA_Ro60"/>
</dbReference>
<sequence>MADSVPTLDTLRKLRRFLCLGNESALYQAGSSEQRIGTVSPDHASTVHEMLAAERGEEVVGEVSKFLSTNSAETRRGPALYALAVCARHADQSHKTKQAAMRVFATSCVSTADLFTFIFYCQSLTDKKKGWGRALKTGVQRWFDSRDCMTLAKLVTQQKTSCGWSYMDLLRVTHILPKTEGAKMIAKYVMKGLKAAQEEFGGEKTGSDMQDSLSYLAVLEQVKGVTEEVAAAALVEQHKLHLSQVPSHLHHLPQVLAALARQMTLTETLQHIGRLACHQVLEPTFPAASDIAERIGDHKTVQEEKVSPIAVLIAMRVYETGSAAKKWTRNNSVVEALNTAFAAALKHNVKATNKRYLLAVNINQQFVSCWTHGVKVLSPVIGAAGLAQVLAHTEQNPTLAFFDTDVTPITLTDTMQMPEIGEAIVKHASGGENSKCICDLSAPVTWAEKQKKAYDVIIIMTDFRHPKSFSDLPAAFKQYRRALALPHAKLVVCGLTSSYVQLADSQDSGMLDIAGFDASIPTLIHSFVTGDL</sequence>